<evidence type="ECO:0000256" key="20">
    <source>
        <dbReference type="PROSITE-ProRule" id="PRU00192"/>
    </source>
</evidence>
<dbReference type="PROSITE" id="PS51263">
    <property type="entry name" value="ADF_H"/>
    <property type="match status" value="1"/>
</dbReference>
<dbReference type="GO" id="GO:0045773">
    <property type="term" value="P:positive regulation of axon extension"/>
    <property type="evidence" value="ECO:0007669"/>
    <property type="project" value="TreeGrafter"/>
</dbReference>
<dbReference type="InterPro" id="IPR001452">
    <property type="entry name" value="SH3_domain"/>
</dbReference>
<dbReference type="CDD" id="cd11281">
    <property type="entry name" value="ADF_drebrin_like"/>
    <property type="match status" value="1"/>
</dbReference>
<evidence type="ECO:0000256" key="17">
    <source>
        <dbReference type="ARBA" id="ARBA00023273"/>
    </source>
</evidence>
<dbReference type="GO" id="GO:0030864">
    <property type="term" value="C:cortical actin cytoskeleton"/>
    <property type="evidence" value="ECO:0007669"/>
    <property type="project" value="TreeGrafter"/>
</dbReference>
<dbReference type="AlphaFoldDB" id="A0A3Q3VZZ5"/>
<keyword evidence="26" id="KW-1185">Reference proteome</keyword>
<keyword evidence="14 21" id="KW-0175">Coiled coil</keyword>
<evidence type="ECO:0000256" key="10">
    <source>
        <dbReference type="ARBA" id="ARBA00022782"/>
    </source>
</evidence>
<feature type="compositionally biased region" description="Low complexity" evidence="22">
    <location>
        <begin position="307"/>
        <end position="324"/>
    </location>
</feature>
<keyword evidence="13" id="KW-0007">Acetylation</keyword>
<dbReference type="PRINTS" id="PR00452">
    <property type="entry name" value="SH3DOMAIN"/>
</dbReference>
<dbReference type="Pfam" id="PF00241">
    <property type="entry name" value="Cofilin_ADF"/>
    <property type="match status" value="1"/>
</dbReference>
<dbReference type="GO" id="GO:0014069">
    <property type="term" value="C:postsynaptic density"/>
    <property type="evidence" value="ECO:0007669"/>
    <property type="project" value="TreeGrafter"/>
</dbReference>
<keyword evidence="15" id="KW-0009">Actin-binding</keyword>
<keyword evidence="7 20" id="KW-0728">SH3 domain</keyword>
<dbReference type="Ensembl" id="ENSMMOT00000007388.1">
    <property type="protein sequence ID" value="ENSMMOP00000007253.1"/>
    <property type="gene ID" value="ENSMMOG00000005638.1"/>
</dbReference>
<keyword evidence="12" id="KW-0965">Cell junction</keyword>
<evidence type="ECO:0000259" key="23">
    <source>
        <dbReference type="PROSITE" id="PS50002"/>
    </source>
</evidence>
<dbReference type="CDD" id="cd11960">
    <property type="entry name" value="SH3_Abp1_eu"/>
    <property type="match status" value="1"/>
</dbReference>
<feature type="domain" description="SH3" evidence="23">
    <location>
        <begin position="580"/>
        <end position="643"/>
    </location>
</feature>
<dbReference type="PROSITE" id="PS50002">
    <property type="entry name" value="SH3"/>
    <property type="match status" value="1"/>
</dbReference>
<dbReference type="InterPro" id="IPR035717">
    <property type="entry name" value="Drebrin-like_SH3"/>
</dbReference>
<evidence type="ECO:0000256" key="13">
    <source>
        <dbReference type="ARBA" id="ARBA00022990"/>
    </source>
</evidence>
<evidence type="ECO:0000256" key="11">
    <source>
        <dbReference type="ARBA" id="ARBA00022902"/>
    </source>
</evidence>
<dbReference type="GO" id="GO:0098974">
    <property type="term" value="P:postsynaptic actin cytoskeleton organization"/>
    <property type="evidence" value="ECO:0007669"/>
    <property type="project" value="TreeGrafter"/>
</dbReference>
<evidence type="ECO:0000256" key="15">
    <source>
        <dbReference type="ARBA" id="ARBA00023203"/>
    </source>
</evidence>
<feature type="compositionally biased region" description="Low complexity" evidence="22">
    <location>
        <begin position="428"/>
        <end position="446"/>
    </location>
</feature>
<evidence type="ECO:0000256" key="6">
    <source>
        <dbReference type="ARBA" id="ARBA00011039"/>
    </source>
</evidence>
<evidence type="ECO:0000256" key="16">
    <source>
        <dbReference type="ARBA" id="ARBA00023212"/>
    </source>
</evidence>
<dbReference type="GO" id="GO:0070161">
    <property type="term" value="C:anchoring junction"/>
    <property type="evidence" value="ECO:0007669"/>
    <property type="project" value="UniProtKB-SubCell"/>
</dbReference>
<dbReference type="STRING" id="94237.ENSMMOP00000007253"/>
<keyword evidence="8" id="KW-0217">Developmental protein</keyword>
<name>A0A3Q3VZZ5_MOLML</name>
<evidence type="ECO:0000256" key="1">
    <source>
        <dbReference type="ARBA" id="ARBA00004245"/>
    </source>
</evidence>
<dbReference type="GO" id="GO:0061003">
    <property type="term" value="P:positive regulation of dendritic spine morphogenesis"/>
    <property type="evidence" value="ECO:0007669"/>
    <property type="project" value="TreeGrafter"/>
</dbReference>
<feature type="domain" description="ADF-H" evidence="24">
    <location>
        <begin position="5"/>
        <end position="136"/>
    </location>
</feature>
<evidence type="ECO:0000256" key="22">
    <source>
        <dbReference type="SAM" id="MobiDB-lite"/>
    </source>
</evidence>
<evidence type="ECO:0000256" key="19">
    <source>
        <dbReference type="ARBA" id="ARBA00076970"/>
    </source>
</evidence>
<evidence type="ECO:0000256" key="9">
    <source>
        <dbReference type="ARBA" id="ARBA00022490"/>
    </source>
</evidence>
<evidence type="ECO:0000313" key="26">
    <source>
        <dbReference type="Proteomes" id="UP000261620"/>
    </source>
</evidence>
<feature type="coiled-coil region" evidence="21">
    <location>
        <begin position="185"/>
        <end position="236"/>
    </location>
</feature>
<reference evidence="25" key="2">
    <citation type="submission" date="2025-09" db="UniProtKB">
        <authorList>
            <consortium name="Ensembl"/>
        </authorList>
    </citation>
    <scope>IDENTIFICATION</scope>
</reference>
<evidence type="ECO:0000256" key="12">
    <source>
        <dbReference type="ARBA" id="ARBA00022949"/>
    </source>
</evidence>
<accession>A0A3Q3VZZ5</accession>
<feature type="compositionally biased region" description="Low complexity" evidence="22">
    <location>
        <begin position="384"/>
        <end position="398"/>
    </location>
</feature>
<dbReference type="PANTHER" id="PTHR10829:SF9">
    <property type="entry name" value="ADF-H DOMAIN-CONTAINING PROTEIN"/>
    <property type="match status" value="1"/>
</dbReference>
<feature type="region of interest" description="Disordered" evidence="22">
    <location>
        <begin position="138"/>
        <end position="158"/>
    </location>
</feature>
<evidence type="ECO:0000256" key="3">
    <source>
        <dbReference type="ARBA" id="ARBA00004282"/>
    </source>
</evidence>
<evidence type="ECO:0000256" key="14">
    <source>
        <dbReference type="ARBA" id="ARBA00023054"/>
    </source>
</evidence>
<evidence type="ECO:0000259" key="24">
    <source>
        <dbReference type="PROSITE" id="PS51263"/>
    </source>
</evidence>
<dbReference type="GO" id="GO:0005884">
    <property type="term" value="C:actin filament"/>
    <property type="evidence" value="ECO:0007669"/>
    <property type="project" value="TreeGrafter"/>
</dbReference>
<evidence type="ECO:0000256" key="21">
    <source>
        <dbReference type="SAM" id="Coils"/>
    </source>
</evidence>
<keyword evidence="11" id="KW-0524">Neurogenesis</keyword>
<evidence type="ECO:0000256" key="4">
    <source>
        <dbReference type="ARBA" id="ARBA00004544"/>
    </source>
</evidence>
<keyword evidence="16" id="KW-0206">Cytoskeleton</keyword>
<feature type="region of interest" description="Disordered" evidence="22">
    <location>
        <begin position="269"/>
        <end position="291"/>
    </location>
</feature>
<dbReference type="Gene3D" id="3.40.20.10">
    <property type="entry name" value="Severin"/>
    <property type="match status" value="1"/>
</dbReference>
<evidence type="ECO:0000313" key="25">
    <source>
        <dbReference type="Ensembl" id="ENSMMOP00000007253.1"/>
    </source>
</evidence>
<dbReference type="InterPro" id="IPR002108">
    <property type="entry name" value="ADF-H"/>
</dbReference>
<dbReference type="Proteomes" id="UP000261620">
    <property type="component" value="Unplaced"/>
</dbReference>
<dbReference type="GO" id="GO:0030426">
    <property type="term" value="C:growth cone"/>
    <property type="evidence" value="ECO:0007669"/>
    <property type="project" value="UniProtKB-SubCell"/>
</dbReference>
<feature type="region of interest" description="Disordered" evidence="22">
    <location>
        <begin position="307"/>
        <end position="611"/>
    </location>
</feature>
<dbReference type="FunFam" id="3.40.20.10:FF:000032">
    <property type="entry name" value="Drebrin 1"/>
    <property type="match status" value="1"/>
</dbReference>
<feature type="compositionally biased region" description="Low complexity" evidence="22">
    <location>
        <begin position="272"/>
        <end position="284"/>
    </location>
</feature>
<sequence length="643" mass="73120">MNTRAVNLDTYSLSLLTAKEDILNPRSSTNWAIFTYDGFTNKLKLADSGAGGVSELAGKFHISKPQYGLCKVGNVGKGAPRIALISWVGQNVEEHRRTECASHIPAIKNFFKEAHVFLAAQRMEDLTEEKVTDELSKTQAHALTQRPRRTSRSTDKEELVGTNYRKTNAAMEMRLINRESFWARAEREEEERKDEERRRILEDRRRLEKERVLKERRDAEERDRKMNEKLQLIEEQRFAPMSVFLQQRPLLEAAVLVSQRCMNPREFFRQLSSSSQSPTSPGSSHGKPFRRYQRSLTDTAFIFSKAEESAASSPRSSPLVSPFSRAPPSPIYRATSPPRSPDFRPVTSPQRPRAPMSLPTSPSRPAPPASALPGDPQTNDGAEAEAAAEPTTPSLTEPSAPPASPTLLASLSKVQAVLLEEDENEVEQGQSTAQTQAQPGAGAAGPVQTEEEEEQEQEEEEEDKKEEQEEDEEEEEEEEAENEEQEEVEEEEDKKEEQEEDEEEEVKKEEEEEDEEEEVKKEEEEVKQEEQEEDEEEEVKKEEQEEVEEEELKKEEQEEEEGFKEDAEPASMESTEVMLEEAGEISLSEDSQVPAEPAEDETEISFEPGDIIRDVETVDKAWWRGWSKDGRQGLFPANYVEII</sequence>
<evidence type="ECO:0000256" key="2">
    <source>
        <dbReference type="ARBA" id="ARBA00004279"/>
    </source>
</evidence>
<evidence type="ECO:0000256" key="5">
    <source>
        <dbReference type="ARBA" id="ARBA00004624"/>
    </source>
</evidence>
<dbReference type="GO" id="GO:0030425">
    <property type="term" value="C:dendrite"/>
    <property type="evidence" value="ECO:0007669"/>
    <property type="project" value="UniProtKB-SubCell"/>
</dbReference>
<dbReference type="InterPro" id="IPR036028">
    <property type="entry name" value="SH3-like_dom_sf"/>
</dbReference>
<dbReference type="GO" id="GO:0048812">
    <property type="term" value="P:neuron projection morphogenesis"/>
    <property type="evidence" value="ECO:0007669"/>
    <property type="project" value="TreeGrafter"/>
</dbReference>
<dbReference type="GO" id="GO:0030833">
    <property type="term" value="P:regulation of actin filament polymerization"/>
    <property type="evidence" value="ECO:0007669"/>
    <property type="project" value="TreeGrafter"/>
</dbReference>
<dbReference type="SMART" id="SM00102">
    <property type="entry name" value="ADF"/>
    <property type="match status" value="1"/>
</dbReference>
<dbReference type="SMART" id="SM00326">
    <property type="entry name" value="SH3"/>
    <property type="match status" value="1"/>
</dbReference>
<dbReference type="GO" id="GO:0051015">
    <property type="term" value="F:actin filament binding"/>
    <property type="evidence" value="ECO:0007669"/>
    <property type="project" value="TreeGrafter"/>
</dbReference>
<evidence type="ECO:0000256" key="7">
    <source>
        <dbReference type="ARBA" id="ARBA00022443"/>
    </source>
</evidence>
<comment type="similarity">
    <text evidence="6">Belongs to the ABP1 family.</text>
</comment>
<reference evidence="25" key="1">
    <citation type="submission" date="2025-08" db="UniProtKB">
        <authorList>
            <consortium name="Ensembl"/>
        </authorList>
    </citation>
    <scope>IDENTIFICATION</scope>
</reference>
<dbReference type="OMA" id="HFFKEAH"/>
<dbReference type="SUPFAM" id="SSF50044">
    <property type="entry name" value="SH3-domain"/>
    <property type="match status" value="1"/>
</dbReference>
<feature type="compositionally biased region" description="Acidic residues" evidence="22">
    <location>
        <begin position="449"/>
        <end position="517"/>
    </location>
</feature>
<comment type="subcellular location">
    <subcellularLocation>
        <location evidence="3">Cell junction</location>
    </subcellularLocation>
    <subcellularLocation>
        <location evidence="2">Cell projection</location>
        <location evidence="2">Dendrite</location>
    </subcellularLocation>
    <subcellularLocation>
        <location evidence="5">Cell projection</location>
        <location evidence="5">Growth cone</location>
    </subcellularLocation>
    <subcellularLocation>
        <location evidence="4">Cytoplasm</location>
        <location evidence="4">Cell cortex</location>
    </subcellularLocation>
    <subcellularLocation>
        <location evidence="1">Cytoplasm</location>
        <location evidence="1">Cytoskeleton</location>
    </subcellularLocation>
</comment>
<dbReference type="PANTHER" id="PTHR10829">
    <property type="entry name" value="CORTACTIN AND DREBRIN"/>
    <property type="match status" value="1"/>
</dbReference>
<dbReference type="InterPro" id="IPR029006">
    <property type="entry name" value="ADF-H/Gelsolin-like_dom_sf"/>
</dbReference>
<evidence type="ECO:0000256" key="18">
    <source>
        <dbReference type="ARBA" id="ARBA00073040"/>
    </source>
</evidence>
<dbReference type="Pfam" id="PF00018">
    <property type="entry name" value="SH3_1"/>
    <property type="match status" value="1"/>
</dbReference>
<evidence type="ECO:0000256" key="8">
    <source>
        <dbReference type="ARBA" id="ARBA00022473"/>
    </source>
</evidence>
<dbReference type="GO" id="GO:0045211">
    <property type="term" value="C:postsynaptic membrane"/>
    <property type="evidence" value="ECO:0007669"/>
    <property type="project" value="TreeGrafter"/>
</dbReference>
<keyword evidence="10" id="KW-0221">Differentiation</keyword>
<dbReference type="GO" id="GO:0030027">
    <property type="term" value="C:lamellipodium"/>
    <property type="evidence" value="ECO:0007669"/>
    <property type="project" value="TreeGrafter"/>
</dbReference>
<proteinExistence type="inferred from homology"/>
<dbReference type="Gene3D" id="2.30.30.40">
    <property type="entry name" value="SH3 Domains"/>
    <property type="match status" value="1"/>
</dbReference>
<organism evidence="25 26">
    <name type="scientific">Mola mola</name>
    <name type="common">Ocean sunfish</name>
    <name type="synonym">Tetraodon mola</name>
    <dbReference type="NCBI Taxonomy" id="94237"/>
    <lineage>
        <taxon>Eukaryota</taxon>
        <taxon>Metazoa</taxon>
        <taxon>Chordata</taxon>
        <taxon>Craniata</taxon>
        <taxon>Vertebrata</taxon>
        <taxon>Euteleostomi</taxon>
        <taxon>Actinopterygii</taxon>
        <taxon>Neopterygii</taxon>
        <taxon>Teleostei</taxon>
        <taxon>Neoteleostei</taxon>
        <taxon>Acanthomorphata</taxon>
        <taxon>Eupercaria</taxon>
        <taxon>Tetraodontiformes</taxon>
        <taxon>Molidae</taxon>
        <taxon>Mola</taxon>
    </lineage>
</organism>
<feature type="compositionally biased region" description="Acidic residues" evidence="22">
    <location>
        <begin position="525"/>
        <end position="537"/>
    </location>
</feature>
<dbReference type="SUPFAM" id="SSF55753">
    <property type="entry name" value="Actin depolymerizing proteins"/>
    <property type="match status" value="1"/>
</dbReference>
<protein>
    <recommendedName>
        <fullName evidence="18">Drebrin</fullName>
    </recommendedName>
    <alternativeName>
        <fullName evidence="19">Developmentally-regulated brain protein</fullName>
    </alternativeName>
</protein>
<keyword evidence="17" id="KW-0966">Cell projection</keyword>
<keyword evidence="9" id="KW-0963">Cytoplasm</keyword>